<dbReference type="Proteomes" id="UP000509704">
    <property type="component" value="Chromosome 4"/>
</dbReference>
<keyword evidence="4" id="KW-0378">Hydrolase</keyword>
<organism evidence="10 11">
    <name type="scientific">Zygotorulaspora mrakii</name>
    <name type="common">Zygosaccharomyces mrakii</name>
    <dbReference type="NCBI Taxonomy" id="42260"/>
    <lineage>
        <taxon>Eukaryota</taxon>
        <taxon>Fungi</taxon>
        <taxon>Dikarya</taxon>
        <taxon>Ascomycota</taxon>
        <taxon>Saccharomycotina</taxon>
        <taxon>Saccharomycetes</taxon>
        <taxon>Saccharomycetales</taxon>
        <taxon>Saccharomycetaceae</taxon>
        <taxon>Zygotorulaspora</taxon>
    </lineage>
</organism>
<feature type="transmembrane region" description="Helical" evidence="9">
    <location>
        <begin position="150"/>
        <end position="168"/>
    </location>
</feature>
<keyword evidence="3 9" id="KW-0812">Transmembrane</keyword>
<keyword evidence="5" id="KW-0256">Endoplasmic reticulum</keyword>
<keyword evidence="11" id="KW-1185">Reference proteome</keyword>
<gene>
    <name evidence="10" type="ORF">HG535_0D03420</name>
</gene>
<feature type="compositionally biased region" description="Acidic residues" evidence="8">
    <location>
        <begin position="602"/>
        <end position="630"/>
    </location>
</feature>
<keyword evidence="6 9" id="KW-1133">Transmembrane helix</keyword>
<evidence type="ECO:0000256" key="8">
    <source>
        <dbReference type="SAM" id="MobiDB-lite"/>
    </source>
</evidence>
<accession>A0A7H9B2M4</accession>
<proteinExistence type="inferred from homology"/>
<dbReference type="RefSeq" id="XP_037144362.1">
    <property type="nucleotide sequence ID" value="XM_037288467.1"/>
</dbReference>
<dbReference type="InterPro" id="IPR007369">
    <property type="entry name" value="Peptidase_A22B_SPP"/>
</dbReference>
<dbReference type="KEGG" id="zmk:HG535_0D03420"/>
<dbReference type="OrthoDB" id="29661at2759"/>
<comment type="subcellular location">
    <subcellularLocation>
        <location evidence="1">Endoplasmic reticulum membrane</location>
        <topology evidence="1">Multi-pass membrane protein</topology>
    </subcellularLocation>
</comment>
<evidence type="ECO:0000256" key="3">
    <source>
        <dbReference type="ARBA" id="ARBA00022692"/>
    </source>
</evidence>
<evidence type="ECO:0000256" key="6">
    <source>
        <dbReference type="ARBA" id="ARBA00022989"/>
    </source>
</evidence>
<dbReference type="SMART" id="SM00730">
    <property type="entry name" value="PSN"/>
    <property type="match status" value="1"/>
</dbReference>
<dbReference type="PANTHER" id="PTHR12174">
    <property type="entry name" value="SIGNAL PEPTIDE PEPTIDASE"/>
    <property type="match status" value="1"/>
</dbReference>
<comment type="similarity">
    <text evidence="2">Belongs to the peptidase A22B family.</text>
</comment>
<dbReference type="GeneID" id="59236358"/>
<protein>
    <submittedName>
        <fullName evidence="10">Uncharacterized protein</fullName>
    </submittedName>
</protein>
<dbReference type="Pfam" id="PF04258">
    <property type="entry name" value="Peptidase_A22B"/>
    <property type="match status" value="1"/>
</dbReference>
<evidence type="ECO:0000256" key="5">
    <source>
        <dbReference type="ARBA" id="ARBA00022824"/>
    </source>
</evidence>
<evidence type="ECO:0000256" key="9">
    <source>
        <dbReference type="SAM" id="Phobius"/>
    </source>
</evidence>
<sequence>MNQYLKLLTNQLGKLPRRVLQDSMRISSKNSGSELEHVFEQISNVLENNESYLVTKVDKFSQETARLLVKLLESHFVFINYIVLTLIATLLVMYGTFASIDSIPYTALPPTKLHPLFDPSDFDLEQDCEIVYADTEDKKTDLLHLDEKQAILLPLRSGAILLVLYFIVTKLELQWKLYLLKFLNFIMILMSVPASFFVYNYVANTITRHISHWISCNPLKICSRVRITISDDNEEITRSGCFVQNFSYRDVLTNELGFKDTVDKLNKEDSHLKRLYSREFTKPKEVKSNRQMANIYANGTTAISLILSIMLSACYFFCPNDWLVRNVVSINFALWTISQLKLKNLKSGALILFALFLYDIYFVFGTNVMVTVATNLDLPIKLSLPTNFNVAQGKFEFSMLGLGDIVLPGSFISLCYKYDIWKWHYENNDIEFHLLNWSYVGRYFITSMISYLLALGTCMFALAKYKVAQPALLYIVPFLLISTIFTAWIQGDLAQFWTFQYDVIELGENKLSTEHDDSDSNTDAKEYPVTYSDFFQSDCIENDDDDEEENYTYNDALIDYESDDDLDYDSEVNEDDFEIAVPEYKPTDILRLLDDAAHSPEGEDADFVLDDDGPDLDSETDTVILDADEL</sequence>
<keyword evidence="7 9" id="KW-0472">Membrane</keyword>
<feature type="transmembrane region" description="Helical" evidence="9">
    <location>
        <begin position="471"/>
        <end position="489"/>
    </location>
</feature>
<name>A0A7H9B2M4_ZYGMR</name>
<evidence type="ECO:0000256" key="2">
    <source>
        <dbReference type="ARBA" id="ARBA00006859"/>
    </source>
</evidence>
<dbReference type="GO" id="GO:0006465">
    <property type="term" value="P:signal peptide processing"/>
    <property type="evidence" value="ECO:0007669"/>
    <property type="project" value="TreeGrafter"/>
</dbReference>
<dbReference type="GO" id="GO:0042500">
    <property type="term" value="F:aspartic endopeptidase activity, intramembrane cleaving"/>
    <property type="evidence" value="ECO:0007669"/>
    <property type="project" value="InterPro"/>
</dbReference>
<dbReference type="AlphaFoldDB" id="A0A7H9B2M4"/>
<evidence type="ECO:0000256" key="4">
    <source>
        <dbReference type="ARBA" id="ARBA00022801"/>
    </source>
</evidence>
<evidence type="ECO:0000256" key="7">
    <source>
        <dbReference type="ARBA" id="ARBA00023136"/>
    </source>
</evidence>
<evidence type="ECO:0000313" key="11">
    <source>
        <dbReference type="Proteomes" id="UP000509704"/>
    </source>
</evidence>
<dbReference type="EMBL" id="CP058607">
    <property type="protein sequence ID" value="QLG72634.1"/>
    <property type="molecule type" value="Genomic_DNA"/>
</dbReference>
<feature type="transmembrane region" description="Helical" evidence="9">
    <location>
        <begin position="295"/>
        <end position="318"/>
    </location>
</feature>
<dbReference type="GO" id="GO:0098554">
    <property type="term" value="C:cytoplasmic side of endoplasmic reticulum membrane"/>
    <property type="evidence" value="ECO:0007669"/>
    <property type="project" value="TreeGrafter"/>
</dbReference>
<dbReference type="GO" id="GO:0098553">
    <property type="term" value="C:lumenal side of endoplasmic reticulum membrane"/>
    <property type="evidence" value="ECO:0007669"/>
    <property type="project" value="TreeGrafter"/>
</dbReference>
<dbReference type="PANTHER" id="PTHR12174:SF23">
    <property type="entry name" value="MINOR HISTOCOMPATIBILITY ANTIGEN H13"/>
    <property type="match status" value="1"/>
</dbReference>
<feature type="transmembrane region" description="Helical" evidence="9">
    <location>
        <begin position="443"/>
        <end position="462"/>
    </location>
</feature>
<evidence type="ECO:0000313" key="10">
    <source>
        <dbReference type="EMBL" id="QLG72634.1"/>
    </source>
</evidence>
<reference evidence="10 11" key="1">
    <citation type="submission" date="2020-07" db="EMBL/GenBank/DDBJ databases">
        <title>The yeast mating-type switching endonuclease HO is a domesticated member of an unorthodox homing genetic element family.</title>
        <authorList>
            <person name="Coughlan A.Y."/>
            <person name="Lombardi L."/>
            <person name="Braun-Galleani S."/>
            <person name="Martos A.R."/>
            <person name="Galeote V."/>
            <person name="Bigey F."/>
            <person name="Dequin S."/>
            <person name="Byrne K.P."/>
            <person name="Wolfe K.H."/>
        </authorList>
    </citation>
    <scope>NUCLEOTIDE SEQUENCE [LARGE SCALE GENOMIC DNA]</scope>
    <source>
        <strain evidence="10 11">NRRL Y-6702</strain>
    </source>
</reference>
<evidence type="ECO:0000256" key="1">
    <source>
        <dbReference type="ARBA" id="ARBA00004477"/>
    </source>
</evidence>
<dbReference type="GO" id="GO:0033619">
    <property type="term" value="P:membrane protein proteolysis"/>
    <property type="evidence" value="ECO:0007669"/>
    <property type="project" value="TreeGrafter"/>
</dbReference>
<dbReference type="InterPro" id="IPR006639">
    <property type="entry name" value="Preselin/SPP"/>
</dbReference>
<feature type="transmembrane region" description="Helical" evidence="9">
    <location>
        <begin position="180"/>
        <end position="202"/>
    </location>
</feature>
<feature type="transmembrane region" description="Helical" evidence="9">
    <location>
        <begin position="76"/>
        <end position="100"/>
    </location>
</feature>
<feature type="region of interest" description="Disordered" evidence="8">
    <location>
        <begin position="595"/>
        <end position="630"/>
    </location>
</feature>
<feature type="transmembrane region" description="Helical" evidence="9">
    <location>
        <begin position="349"/>
        <end position="373"/>
    </location>
</feature>